<evidence type="ECO:0000313" key="4">
    <source>
        <dbReference type="EMBL" id="MCV2883793.1"/>
    </source>
</evidence>
<accession>A0ABT3A565</accession>
<dbReference type="GO" id="GO:0016787">
    <property type="term" value="F:hydrolase activity"/>
    <property type="evidence" value="ECO:0007669"/>
    <property type="project" value="UniProtKB-KW"/>
</dbReference>
<keyword evidence="2" id="KW-0472">Membrane</keyword>
<keyword evidence="2" id="KW-1133">Transmembrane helix</keyword>
<feature type="transmembrane region" description="Helical" evidence="2">
    <location>
        <begin position="107"/>
        <end position="132"/>
    </location>
</feature>
<gene>
    <name evidence="4" type="ORF">OE749_03630</name>
</gene>
<dbReference type="SUPFAM" id="SSF53474">
    <property type="entry name" value="alpha/beta-Hydrolases"/>
    <property type="match status" value="1"/>
</dbReference>
<evidence type="ECO:0000256" key="2">
    <source>
        <dbReference type="SAM" id="Phobius"/>
    </source>
</evidence>
<name>A0ABT3A565_9ALTE</name>
<evidence type="ECO:0000256" key="1">
    <source>
        <dbReference type="ARBA" id="ARBA00022801"/>
    </source>
</evidence>
<feature type="domain" description="AB hydrolase-1" evidence="3">
    <location>
        <begin position="31"/>
        <end position="284"/>
    </location>
</feature>
<comment type="caution">
    <text evidence="4">The sequence shown here is derived from an EMBL/GenBank/DDBJ whole genome shotgun (WGS) entry which is preliminary data.</text>
</comment>
<dbReference type="InterPro" id="IPR000073">
    <property type="entry name" value="AB_hydrolase_1"/>
</dbReference>
<keyword evidence="1 4" id="KW-0378">Hydrolase</keyword>
<evidence type="ECO:0000259" key="3">
    <source>
        <dbReference type="Pfam" id="PF00561"/>
    </source>
</evidence>
<organism evidence="4 5">
    <name type="scientific">Fluctibacter corallii</name>
    <dbReference type="NCBI Taxonomy" id="2984329"/>
    <lineage>
        <taxon>Bacteria</taxon>
        <taxon>Pseudomonadati</taxon>
        <taxon>Pseudomonadota</taxon>
        <taxon>Gammaproteobacteria</taxon>
        <taxon>Alteromonadales</taxon>
        <taxon>Alteromonadaceae</taxon>
        <taxon>Fluctibacter</taxon>
    </lineage>
</organism>
<keyword evidence="2" id="KW-0812">Transmembrane</keyword>
<dbReference type="Pfam" id="PF00561">
    <property type="entry name" value="Abhydrolase_1"/>
    <property type="match status" value="1"/>
</dbReference>
<reference evidence="4 5" key="1">
    <citation type="submission" date="2022-10" db="EMBL/GenBank/DDBJ databases">
        <title>Aestuariibacter sp. AA17 isolated from Montipora capitata coral fragment.</title>
        <authorList>
            <person name="Emsley S.A."/>
            <person name="Pfannmuller K.M."/>
            <person name="Loughran R.M."/>
            <person name="Shlafstein M."/>
            <person name="Papke E."/>
            <person name="Saw J.H."/>
            <person name="Ushijima B."/>
            <person name="Videau P."/>
        </authorList>
    </citation>
    <scope>NUCLEOTIDE SEQUENCE [LARGE SCALE GENOMIC DNA]</scope>
    <source>
        <strain evidence="4 5">AA17</strain>
    </source>
</reference>
<dbReference type="EMBL" id="JAOWKX010000002">
    <property type="protein sequence ID" value="MCV2883793.1"/>
    <property type="molecule type" value="Genomic_DNA"/>
</dbReference>
<evidence type="ECO:0000313" key="5">
    <source>
        <dbReference type="Proteomes" id="UP001652504"/>
    </source>
</evidence>
<dbReference type="Proteomes" id="UP001652504">
    <property type="component" value="Unassembled WGS sequence"/>
</dbReference>
<feature type="transmembrane region" description="Helical" evidence="2">
    <location>
        <begin position="75"/>
        <end position="95"/>
    </location>
</feature>
<dbReference type="PRINTS" id="PR00412">
    <property type="entry name" value="EPOXHYDRLASE"/>
</dbReference>
<protein>
    <submittedName>
        <fullName evidence="4">Alpha/beta hydrolase</fullName>
    </submittedName>
</protein>
<dbReference type="PANTHER" id="PTHR43329">
    <property type="entry name" value="EPOXIDE HYDROLASE"/>
    <property type="match status" value="1"/>
</dbReference>
<dbReference type="InterPro" id="IPR029058">
    <property type="entry name" value="AB_hydrolase_fold"/>
</dbReference>
<dbReference type="RefSeq" id="WP_263711006.1">
    <property type="nucleotide sequence ID" value="NZ_JAOWKX010000002.1"/>
</dbReference>
<dbReference type="Gene3D" id="3.40.50.1820">
    <property type="entry name" value="alpha/beta hydrolase"/>
    <property type="match status" value="1"/>
</dbReference>
<dbReference type="InterPro" id="IPR000639">
    <property type="entry name" value="Epox_hydrolase-like"/>
</dbReference>
<keyword evidence="5" id="KW-1185">Reference proteome</keyword>
<sequence length="302" mass="34435">MQKDNIEAGIANLTGTTMHYLASGNSESDTVLIFLHGFPENAYAWHRQLAFFSKEYLCIAPDLPGFNVADSKHDAAFYSISNLVSVMVEFISHIADGRRTFLVAHDWGGAIAWPLAAFHASLLSGLVIINAAHPTTFTREMMTNAEQQRRSHYIHTLIAEDAVERIQQNNCEYLQNMLQKSRSIGEFGQEEIEEYKKGWSNVETLSSMLNYYKMMPQIPPLESTNVRSDTDFHLPNIRVGTPTLVLWGMKDRAFVHDVLEGLDKYVSTMTIKTYEHGSHWVHHELSDDVNREIKRHVDLCLY</sequence>
<proteinExistence type="predicted"/>